<dbReference type="EMBL" id="JACJSG010000017">
    <property type="protein sequence ID" value="MBD2501696.1"/>
    <property type="molecule type" value="Genomic_DNA"/>
</dbReference>
<name>A0ABR8D6C4_9NOST</name>
<evidence type="ECO:0000313" key="3">
    <source>
        <dbReference type="Proteomes" id="UP000661112"/>
    </source>
</evidence>
<keyword evidence="3" id="KW-1185">Reference proteome</keyword>
<organism evidence="2 3">
    <name type="scientific">Anabaena azotica FACHB-119</name>
    <dbReference type="NCBI Taxonomy" id="947527"/>
    <lineage>
        <taxon>Bacteria</taxon>
        <taxon>Bacillati</taxon>
        <taxon>Cyanobacteriota</taxon>
        <taxon>Cyanophyceae</taxon>
        <taxon>Nostocales</taxon>
        <taxon>Nostocaceae</taxon>
        <taxon>Anabaena</taxon>
        <taxon>Anabaena azotica</taxon>
    </lineage>
</organism>
<dbReference type="NCBIfam" id="TIGR02595">
    <property type="entry name" value="PEP_CTERM"/>
    <property type="match status" value="1"/>
</dbReference>
<accession>A0ABR8D6C4</accession>
<dbReference type="Proteomes" id="UP000661112">
    <property type="component" value="Unassembled WGS sequence"/>
</dbReference>
<reference evidence="2 3" key="1">
    <citation type="journal article" date="2020" name="ISME J.">
        <title>Comparative genomics reveals insights into cyanobacterial evolution and habitat adaptation.</title>
        <authorList>
            <person name="Chen M.Y."/>
            <person name="Teng W.K."/>
            <person name="Zhao L."/>
            <person name="Hu C.X."/>
            <person name="Zhou Y.K."/>
            <person name="Han B.P."/>
            <person name="Song L.R."/>
            <person name="Shu W.S."/>
        </authorList>
    </citation>
    <scope>NUCLEOTIDE SEQUENCE [LARGE SCALE GENOMIC DNA]</scope>
    <source>
        <strain evidence="2 3">FACHB-119</strain>
    </source>
</reference>
<feature type="chain" id="PRO_5045479219" evidence="1">
    <location>
        <begin position="25"/>
        <end position="219"/>
    </location>
</feature>
<keyword evidence="1" id="KW-0732">Signal</keyword>
<gene>
    <name evidence="2" type="ORF">H6G83_13975</name>
</gene>
<comment type="caution">
    <text evidence="2">The sequence shown here is derived from an EMBL/GenBank/DDBJ whole genome shotgun (WGS) entry which is preliminary data.</text>
</comment>
<dbReference type="RefSeq" id="WP_190473048.1">
    <property type="nucleotide sequence ID" value="NZ_JACJSG010000017.1"/>
</dbReference>
<evidence type="ECO:0000313" key="2">
    <source>
        <dbReference type="EMBL" id="MBD2501696.1"/>
    </source>
</evidence>
<protein>
    <submittedName>
        <fullName evidence="2">PEP-CTERM sorting domain-containing protein</fullName>
    </submittedName>
</protein>
<proteinExistence type="predicted"/>
<dbReference type="InterPro" id="IPR013424">
    <property type="entry name" value="Ice-binding_C"/>
</dbReference>
<evidence type="ECO:0000256" key="1">
    <source>
        <dbReference type="SAM" id="SignalP"/>
    </source>
</evidence>
<sequence length="219" mass="22789">MTINKLGLGLALACGTLAVGANFAAPAQAAKLTGTVNITGVSDFKSTSFVPPANDVVTFSHAKVQASSTGIFSSYIGQGVTLSDIKLTSPTNVSITPQKTQATYVASAPNPFITFSDDLKFIVDNPFEFQRTATRLSGVNILTGSAVFSGLFQNASGKNVGIGIVSIQEIKENGSFALTLDATSVPEPATVFGLTTVLAAGYLSRKKLVKKQLTQKTHP</sequence>
<feature type="signal peptide" evidence="1">
    <location>
        <begin position="1"/>
        <end position="24"/>
    </location>
</feature>